<accession>A0AC35TY10</accession>
<dbReference type="WBParaSite" id="RSKR_0000560650.1">
    <property type="protein sequence ID" value="RSKR_0000560650.1"/>
    <property type="gene ID" value="RSKR_0000560650"/>
</dbReference>
<evidence type="ECO:0000313" key="2">
    <source>
        <dbReference type="WBParaSite" id="RSKR_0000560650.1"/>
    </source>
</evidence>
<evidence type="ECO:0000313" key="1">
    <source>
        <dbReference type="Proteomes" id="UP000095286"/>
    </source>
</evidence>
<organism evidence="1 2">
    <name type="scientific">Rhabditophanes sp. KR3021</name>
    <dbReference type="NCBI Taxonomy" id="114890"/>
    <lineage>
        <taxon>Eukaryota</taxon>
        <taxon>Metazoa</taxon>
        <taxon>Ecdysozoa</taxon>
        <taxon>Nematoda</taxon>
        <taxon>Chromadorea</taxon>
        <taxon>Rhabditida</taxon>
        <taxon>Tylenchina</taxon>
        <taxon>Panagrolaimomorpha</taxon>
        <taxon>Strongyloidoidea</taxon>
        <taxon>Alloionematidae</taxon>
        <taxon>Rhabditophanes</taxon>
    </lineage>
</organism>
<proteinExistence type="predicted"/>
<name>A0AC35TY10_9BILA</name>
<dbReference type="Proteomes" id="UP000095286">
    <property type="component" value="Unplaced"/>
</dbReference>
<reference evidence="2" key="1">
    <citation type="submission" date="2016-11" db="UniProtKB">
        <authorList>
            <consortium name="WormBaseParasite"/>
        </authorList>
    </citation>
    <scope>IDENTIFICATION</scope>
    <source>
        <strain evidence="2">KR3021</strain>
    </source>
</reference>
<protein>
    <submittedName>
        <fullName evidence="2">Ovule protein</fullName>
    </submittedName>
</protein>
<sequence length="109" mass="12358">MYRTVRSISFGGNEPFVKRNGANLGSEKADKKEGVLMADNMMDLLETFLKSFKRDSGMTQEPASLLFFGCKNCFYNYKQYGYSTDSVHSKLLTTSSTHAMWIPFLGMKL</sequence>